<feature type="transmembrane region" description="Helical" evidence="1">
    <location>
        <begin position="124"/>
        <end position="143"/>
    </location>
</feature>
<feature type="transmembrane region" description="Helical" evidence="1">
    <location>
        <begin position="201"/>
        <end position="224"/>
    </location>
</feature>
<organism evidence="2 3">
    <name type="scientific">Caenorhabditis remanei</name>
    <name type="common">Caenorhabditis vulgaris</name>
    <dbReference type="NCBI Taxonomy" id="31234"/>
    <lineage>
        <taxon>Eukaryota</taxon>
        <taxon>Metazoa</taxon>
        <taxon>Ecdysozoa</taxon>
        <taxon>Nematoda</taxon>
        <taxon>Chromadorea</taxon>
        <taxon>Rhabditida</taxon>
        <taxon>Rhabditina</taxon>
        <taxon>Rhabditomorpha</taxon>
        <taxon>Rhabditoidea</taxon>
        <taxon>Rhabditidae</taxon>
        <taxon>Peloderinae</taxon>
        <taxon>Caenorhabditis</taxon>
    </lineage>
</organism>
<name>A0A6A5G0H5_CAERE</name>
<dbReference type="EMBL" id="WUAV01000006">
    <property type="protein sequence ID" value="KAF1748303.1"/>
    <property type="molecule type" value="Genomic_DNA"/>
</dbReference>
<gene>
    <name evidence="2" type="ORF">GCK72_024770</name>
</gene>
<proteinExistence type="predicted"/>
<sequence>MLPSKPPKYSVVDCEHAHYHNHVYHSTKPALEHHRWENEEEVDEVDEPRMFFSPQEKWFLVTFTILVLISLLFTSLAIMVDKHAITGTAKDPSTCMLTDSSDCRTVYTNDAARKIVEVSVRVDLYLSIIAFVTSVVLTTFKIFNCRLLIGFLLTGIFKTLFVNTTLILILTNSAFYFNTVYNTLTGSCGHKFCLEDETANIVVSFVLLSASAIATFVMTLNVLFLGSHILRKYDEIHNEFLWSKWDAMTADLIAF</sequence>
<accession>A0A6A5G0H5</accession>
<dbReference type="CTD" id="9822267"/>
<dbReference type="AlphaFoldDB" id="A0A6A5G0H5"/>
<feature type="transmembrane region" description="Helical" evidence="1">
    <location>
        <begin position="155"/>
        <end position="177"/>
    </location>
</feature>
<comment type="caution">
    <text evidence="2">The sequence shown here is derived from an EMBL/GenBank/DDBJ whole genome shotgun (WGS) entry which is preliminary data.</text>
</comment>
<feature type="transmembrane region" description="Helical" evidence="1">
    <location>
        <begin position="58"/>
        <end position="80"/>
    </location>
</feature>
<dbReference type="Proteomes" id="UP000483820">
    <property type="component" value="Chromosome X"/>
</dbReference>
<keyword evidence="1" id="KW-0472">Membrane</keyword>
<evidence type="ECO:0000313" key="3">
    <source>
        <dbReference type="Proteomes" id="UP000483820"/>
    </source>
</evidence>
<dbReference type="RefSeq" id="XP_053579604.1">
    <property type="nucleotide sequence ID" value="XM_053736038.1"/>
</dbReference>
<protein>
    <submittedName>
        <fullName evidence="2">Uncharacterized protein</fullName>
    </submittedName>
</protein>
<dbReference type="KEGG" id="crq:GCK72_024770"/>
<reference evidence="2 3" key="1">
    <citation type="submission" date="2019-12" db="EMBL/GenBank/DDBJ databases">
        <title>Chromosome-level assembly of the Caenorhabditis remanei genome.</title>
        <authorList>
            <person name="Teterina A.A."/>
            <person name="Willis J.H."/>
            <person name="Phillips P.C."/>
        </authorList>
    </citation>
    <scope>NUCLEOTIDE SEQUENCE [LARGE SCALE GENOMIC DNA]</scope>
    <source>
        <strain evidence="2 3">PX506</strain>
        <tissue evidence="2">Whole organism</tissue>
    </source>
</reference>
<evidence type="ECO:0000256" key="1">
    <source>
        <dbReference type="SAM" id="Phobius"/>
    </source>
</evidence>
<evidence type="ECO:0000313" key="2">
    <source>
        <dbReference type="EMBL" id="KAF1748303.1"/>
    </source>
</evidence>
<dbReference type="GeneID" id="9822267"/>
<keyword evidence="1" id="KW-0812">Transmembrane</keyword>
<keyword evidence="1" id="KW-1133">Transmembrane helix</keyword>